<evidence type="ECO:0000259" key="10">
    <source>
        <dbReference type="PROSITE" id="PS51194"/>
    </source>
</evidence>
<keyword evidence="1 7" id="KW-0547">Nucleotide-binding</keyword>
<dbReference type="PROSITE" id="PS51194">
    <property type="entry name" value="HELICASE_CTER"/>
    <property type="match status" value="1"/>
</dbReference>
<keyword evidence="4 7" id="KW-0067">ATP-binding</keyword>
<dbReference type="Proteomes" id="UP001489004">
    <property type="component" value="Unassembled WGS sequence"/>
</dbReference>
<evidence type="ECO:0000256" key="8">
    <source>
        <dbReference type="SAM" id="MobiDB-lite"/>
    </source>
</evidence>
<comment type="caution">
    <text evidence="12">The sequence shown here is derived from an EMBL/GenBank/DDBJ whole genome shotgun (WGS) entry which is preliminary data.</text>
</comment>
<dbReference type="GO" id="GO:0003724">
    <property type="term" value="F:RNA helicase activity"/>
    <property type="evidence" value="ECO:0007669"/>
    <property type="project" value="UniProtKB-EC"/>
</dbReference>
<dbReference type="EC" id="3.6.4.13" evidence="7"/>
<evidence type="ECO:0000313" key="12">
    <source>
        <dbReference type="EMBL" id="KAK9824370.1"/>
    </source>
</evidence>
<dbReference type="InterPro" id="IPR014014">
    <property type="entry name" value="RNA_helicase_DEAD_Q_motif"/>
</dbReference>
<comment type="domain">
    <text evidence="7">The Q motif is unique to and characteristic of the DEAD box family of RNA helicases and controls ATP binding and hydrolysis.</text>
</comment>
<dbReference type="GO" id="GO:0003723">
    <property type="term" value="F:RNA binding"/>
    <property type="evidence" value="ECO:0007669"/>
    <property type="project" value="UniProtKB-UniRule"/>
</dbReference>
<dbReference type="SMART" id="SM00490">
    <property type="entry name" value="HELICc"/>
    <property type="match status" value="1"/>
</dbReference>
<organism evidence="12 13">
    <name type="scientific">[Myrmecia] bisecta</name>
    <dbReference type="NCBI Taxonomy" id="41462"/>
    <lineage>
        <taxon>Eukaryota</taxon>
        <taxon>Viridiplantae</taxon>
        <taxon>Chlorophyta</taxon>
        <taxon>core chlorophytes</taxon>
        <taxon>Trebouxiophyceae</taxon>
        <taxon>Trebouxiales</taxon>
        <taxon>Trebouxiaceae</taxon>
        <taxon>Myrmecia</taxon>
    </lineage>
</organism>
<dbReference type="AlphaFoldDB" id="A0AAW1QSB9"/>
<evidence type="ECO:0000256" key="6">
    <source>
        <dbReference type="PROSITE-ProRule" id="PRU00552"/>
    </source>
</evidence>
<dbReference type="GO" id="GO:0005524">
    <property type="term" value="F:ATP binding"/>
    <property type="evidence" value="ECO:0007669"/>
    <property type="project" value="UniProtKB-UniRule"/>
</dbReference>
<keyword evidence="13" id="KW-1185">Reference proteome</keyword>
<comment type="function">
    <text evidence="7">RNA helicase.</text>
</comment>
<reference evidence="12 13" key="1">
    <citation type="journal article" date="2024" name="Nat. Commun.">
        <title>Phylogenomics reveals the evolutionary origins of lichenization in chlorophyte algae.</title>
        <authorList>
            <person name="Puginier C."/>
            <person name="Libourel C."/>
            <person name="Otte J."/>
            <person name="Skaloud P."/>
            <person name="Haon M."/>
            <person name="Grisel S."/>
            <person name="Petersen M."/>
            <person name="Berrin J.G."/>
            <person name="Delaux P.M."/>
            <person name="Dal Grande F."/>
            <person name="Keller J."/>
        </authorList>
    </citation>
    <scope>NUCLEOTIDE SEQUENCE [LARGE SCALE GENOMIC DNA]</scope>
    <source>
        <strain evidence="12 13">SAG 2043</strain>
    </source>
</reference>
<proteinExistence type="inferred from homology"/>
<dbReference type="Gene3D" id="3.40.50.300">
    <property type="entry name" value="P-loop containing nucleotide triphosphate hydrolases"/>
    <property type="match status" value="2"/>
</dbReference>
<keyword evidence="2 7" id="KW-0378">Hydrolase</keyword>
<dbReference type="Pfam" id="PF00271">
    <property type="entry name" value="Helicase_C"/>
    <property type="match status" value="1"/>
</dbReference>
<evidence type="ECO:0000259" key="11">
    <source>
        <dbReference type="PROSITE" id="PS51195"/>
    </source>
</evidence>
<evidence type="ECO:0000256" key="5">
    <source>
        <dbReference type="ARBA" id="ARBA00022884"/>
    </source>
</evidence>
<evidence type="ECO:0000256" key="3">
    <source>
        <dbReference type="ARBA" id="ARBA00022806"/>
    </source>
</evidence>
<dbReference type="PROSITE" id="PS51195">
    <property type="entry name" value="Q_MOTIF"/>
    <property type="match status" value="1"/>
</dbReference>
<evidence type="ECO:0000256" key="4">
    <source>
        <dbReference type="ARBA" id="ARBA00022840"/>
    </source>
</evidence>
<dbReference type="CDD" id="cd18787">
    <property type="entry name" value="SF2_C_DEAD"/>
    <property type="match status" value="1"/>
</dbReference>
<dbReference type="InterPro" id="IPR001650">
    <property type="entry name" value="Helicase_C-like"/>
</dbReference>
<comment type="catalytic activity">
    <reaction evidence="7">
        <text>ATP + H2O = ADP + phosphate + H(+)</text>
        <dbReference type="Rhea" id="RHEA:13065"/>
        <dbReference type="ChEBI" id="CHEBI:15377"/>
        <dbReference type="ChEBI" id="CHEBI:15378"/>
        <dbReference type="ChEBI" id="CHEBI:30616"/>
        <dbReference type="ChEBI" id="CHEBI:43474"/>
        <dbReference type="ChEBI" id="CHEBI:456216"/>
        <dbReference type="EC" id="3.6.4.13"/>
    </reaction>
</comment>
<evidence type="ECO:0000256" key="7">
    <source>
        <dbReference type="RuleBase" id="RU365068"/>
    </source>
</evidence>
<dbReference type="SMART" id="SM00487">
    <property type="entry name" value="DEXDc"/>
    <property type="match status" value="1"/>
</dbReference>
<evidence type="ECO:0000259" key="9">
    <source>
        <dbReference type="PROSITE" id="PS51192"/>
    </source>
</evidence>
<dbReference type="Pfam" id="PF00270">
    <property type="entry name" value="DEAD"/>
    <property type="match status" value="1"/>
</dbReference>
<feature type="domain" description="Helicase ATP-binding" evidence="9">
    <location>
        <begin position="136"/>
        <end position="314"/>
    </location>
</feature>
<feature type="domain" description="Helicase C-terminal" evidence="10">
    <location>
        <begin position="344"/>
        <end position="497"/>
    </location>
</feature>
<gene>
    <name evidence="12" type="ORF">WJX72_009774</name>
</gene>
<dbReference type="PROSITE" id="PS51192">
    <property type="entry name" value="HELICASE_ATP_BIND_1"/>
    <property type="match status" value="1"/>
</dbReference>
<name>A0AAW1QSB9_9CHLO</name>
<feature type="short sequence motif" description="Q motif" evidence="6">
    <location>
        <begin position="104"/>
        <end position="133"/>
    </location>
</feature>
<evidence type="ECO:0000256" key="1">
    <source>
        <dbReference type="ARBA" id="ARBA00022741"/>
    </source>
</evidence>
<feature type="compositionally biased region" description="Low complexity" evidence="8">
    <location>
        <begin position="67"/>
        <end position="86"/>
    </location>
</feature>
<dbReference type="InterPro" id="IPR027417">
    <property type="entry name" value="P-loop_NTPase"/>
</dbReference>
<dbReference type="InterPro" id="IPR014001">
    <property type="entry name" value="Helicase_ATP-bd"/>
</dbReference>
<dbReference type="GO" id="GO:0016787">
    <property type="term" value="F:hydrolase activity"/>
    <property type="evidence" value="ECO:0007669"/>
    <property type="project" value="UniProtKB-KW"/>
</dbReference>
<accession>A0AAW1QSB9</accession>
<feature type="domain" description="DEAD-box RNA helicase Q" evidence="11">
    <location>
        <begin position="104"/>
        <end position="133"/>
    </location>
</feature>
<dbReference type="InterPro" id="IPR011545">
    <property type="entry name" value="DEAD/DEAH_box_helicase_dom"/>
</dbReference>
<dbReference type="SUPFAM" id="SSF52540">
    <property type="entry name" value="P-loop containing nucleoside triphosphate hydrolases"/>
    <property type="match status" value="2"/>
</dbReference>
<evidence type="ECO:0000313" key="13">
    <source>
        <dbReference type="Proteomes" id="UP001489004"/>
    </source>
</evidence>
<protein>
    <recommendedName>
        <fullName evidence="7">ATP-dependent RNA helicase</fullName>
        <ecNumber evidence="7">3.6.4.13</ecNumber>
    </recommendedName>
</protein>
<comment type="similarity">
    <text evidence="7">Belongs to the DEAD box helicase family.</text>
</comment>
<feature type="region of interest" description="Disordered" evidence="8">
    <location>
        <begin position="45"/>
        <end position="91"/>
    </location>
</feature>
<evidence type="ECO:0000256" key="2">
    <source>
        <dbReference type="ARBA" id="ARBA00022801"/>
    </source>
</evidence>
<keyword evidence="3 7" id="KW-0347">Helicase</keyword>
<dbReference type="PANTHER" id="PTHR24031">
    <property type="entry name" value="RNA HELICASE"/>
    <property type="match status" value="1"/>
</dbReference>
<keyword evidence="5 7" id="KW-0694">RNA-binding</keyword>
<dbReference type="EMBL" id="JALJOR010000002">
    <property type="protein sequence ID" value="KAK9824370.1"/>
    <property type="molecule type" value="Genomic_DNA"/>
</dbReference>
<sequence>MLKVGHLPGLSGCQAHISRFRLLARSVRMAGHKRDYNRISSEAAALEKRQPQSAQHQQTRGFGPGRPGIQQQQQQQQPARQMHQQPLNPISRTSKTTLAHLTDLKFEDLPISAETKRALREVMGYSTCTKVQAASLPVCLTGRDVVCKAKTGTGKTLAFLIPAIEQITRAPPPRGSVSVLVLSPARELASQILDEADQLTKFHKIGTQVMVGGTKMGGDLSRLRQRVPDILVATPGRLIDHMQNEGLVPMLRNLRVLVFDEADQLLDMGFRPAITQILGMLQPKETRQTVLFSATFPKDIKALCEYALKRGHEFIDTVGEEEVSTNVQVNQQYLVAPFEQQTAHLWQIIAKHRSEDPDYKVLVFFTTANQTALNAELFGAMGQPVLEMHSRKSQPHRTRMATEFRERTGVVMFSSDVSARGVDYPDVSMVIQVGIPSDKAQYIHRVGRTARAGKAGLGVLLLADFERSFLNKTQDLPISPYQPPSEAEIQAAQQRVQAGLANVDYETKVKAYQAWLGFYNGFKGQFKWSPAELVGKANHFAALQGCPEPPALQAKTLLSAAGSATCCATSVWFDAAGFPMDAAPSPAQLQVYLTQMESLVKIQATASLAAKRRQQQPADSAQSTPKRHIAATSAGAWQALSIHASYSQQLSGTDSSSEELEAEAESRLSSLVCLGLNAAGTMQVVDLKSKQQQWPKPCPSIVTSQLDVSHCCYMPMGRQ</sequence>